<proteinExistence type="predicted"/>
<name>A0A7Y4EDE9_9VIBR</name>
<evidence type="ECO:0000313" key="3">
    <source>
        <dbReference type="Proteomes" id="UP000565719"/>
    </source>
</evidence>
<organism evidence="2 3">
    <name type="scientific">Vibrio pectenicida</name>
    <dbReference type="NCBI Taxonomy" id="62763"/>
    <lineage>
        <taxon>Bacteria</taxon>
        <taxon>Pseudomonadati</taxon>
        <taxon>Pseudomonadota</taxon>
        <taxon>Gammaproteobacteria</taxon>
        <taxon>Vibrionales</taxon>
        <taxon>Vibrionaceae</taxon>
        <taxon>Vibrio</taxon>
    </lineage>
</organism>
<dbReference type="InterPro" id="IPR003673">
    <property type="entry name" value="CoA-Trfase_fam_III"/>
</dbReference>
<sequence>MRTGCHHRFVGLPLIEDRKRIRIMNALPMADLTVIDLTRHRAGPVTSRLLADWGATVIKIEEPTDLGDSMGGAREGFDYQNLHRNKRSLSVDLKSSDGQAILKRLVAKADVVLENFRPEVKFRLGVDYASLKALNPTIICGSISGFGQQGPLATRPAVDQIIQGMSGLMSVTGTDTSGPLRTGVAMADVSAGMNLAIVVLMALYERQRTQQGQWVTTSLLESTLAMMDFQVARWLHDGQEPERVGNDHPTLMPTGVVHTQDGTITLAAAEDDKFRVLCEVLSLGPLDQQPEYRDVRARHQYRHGLMAVINAATRQWESASLIEQLNARGIPSGPVLSVEEAMNQPQMRELNMVHPMTHPQWGSYVLLGQPMQMSAHPDGAAVRAVAPGHSEHTYDLLTQTLGFTEEQVAQFVESEAIAIAPRSSEGVSHEPVA</sequence>
<comment type="caution">
    <text evidence="2">The sequence shown here is derived from an EMBL/GenBank/DDBJ whole genome shotgun (WGS) entry which is preliminary data.</text>
</comment>
<dbReference type="Gene3D" id="3.40.50.10540">
    <property type="entry name" value="Crotonobetainyl-coa:carnitine coa-transferase, domain 1"/>
    <property type="match status" value="1"/>
</dbReference>
<accession>A0A7Y4EDE9</accession>
<dbReference type="AlphaFoldDB" id="A0A7Y4EDE9"/>
<dbReference type="PANTHER" id="PTHR48207">
    <property type="entry name" value="SUCCINATE--HYDROXYMETHYLGLUTARATE COA-TRANSFERASE"/>
    <property type="match status" value="1"/>
</dbReference>
<dbReference type="Gene3D" id="3.30.1540.10">
    <property type="entry name" value="formyl-coa transferase, domain 3"/>
    <property type="match status" value="1"/>
</dbReference>
<dbReference type="InterPro" id="IPR044855">
    <property type="entry name" value="CoA-Trfase_III_dom3_sf"/>
</dbReference>
<dbReference type="RefSeq" id="WP_171360114.1">
    <property type="nucleotide sequence ID" value="NZ_VTXC01000008.1"/>
</dbReference>
<dbReference type="SUPFAM" id="SSF89796">
    <property type="entry name" value="CoA-transferase family III (CaiB/BaiF)"/>
    <property type="match status" value="1"/>
</dbReference>
<evidence type="ECO:0000256" key="1">
    <source>
        <dbReference type="ARBA" id="ARBA00022679"/>
    </source>
</evidence>
<dbReference type="EMBL" id="VTXC01000008">
    <property type="protein sequence ID" value="NOH70579.1"/>
    <property type="molecule type" value="Genomic_DNA"/>
</dbReference>
<gene>
    <name evidence="2" type="ORF">F0225_04370</name>
</gene>
<reference evidence="2 3" key="1">
    <citation type="submission" date="2019-09" db="EMBL/GenBank/DDBJ databases">
        <title>Draft genome sequencing and comparative genomics of hatchery-associated Vibrios.</title>
        <authorList>
            <person name="Kehlet-Delgado H."/>
            <person name="Mueller R.S."/>
        </authorList>
    </citation>
    <scope>NUCLEOTIDE SEQUENCE [LARGE SCALE GENOMIC DNA]</scope>
    <source>
        <strain evidence="2 3">99-46-Y</strain>
    </source>
</reference>
<protein>
    <submittedName>
        <fullName evidence="2">CoA transferase</fullName>
    </submittedName>
</protein>
<keyword evidence="1 2" id="KW-0808">Transferase</keyword>
<dbReference type="InterPro" id="IPR050483">
    <property type="entry name" value="CoA-transferase_III_domain"/>
</dbReference>
<dbReference type="PANTHER" id="PTHR48207:SF3">
    <property type="entry name" value="SUCCINATE--HYDROXYMETHYLGLUTARATE COA-TRANSFERASE"/>
    <property type="match status" value="1"/>
</dbReference>
<dbReference type="GO" id="GO:0008410">
    <property type="term" value="F:CoA-transferase activity"/>
    <property type="evidence" value="ECO:0007669"/>
    <property type="project" value="TreeGrafter"/>
</dbReference>
<evidence type="ECO:0000313" key="2">
    <source>
        <dbReference type="EMBL" id="NOH70579.1"/>
    </source>
</evidence>
<dbReference type="Proteomes" id="UP000565719">
    <property type="component" value="Unassembled WGS sequence"/>
</dbReference>
<dbReference type="Pfam" id="PF02515">
    <property type="entry name" value="CoA_transf_3"/>
    <property type="match status" value="1"/>
</dbReference>
<dbReference type="InterPro" id="IPR023606">
    <property type="entry name" value="CoA-Trfase_III_dom_1_sf"/>
</dbReference>